<comment type="caution">
    <text evidence="1">The sequence shown here is derived from an EMBL/GenBank/DDBJ whole genome shotgun (WGS) entry which is preliminary data.</text>
</comment>
<name>A0A6I4SMQ0_9SPHN</name>
<protein>
    <recommendedName>
        <fullName evidence="3">Phytoene synthase</fullName>
    </recommendedName>
</protein>
<dbReference type="EMBL" id="WTYS01000001">
    <property type="protein sequence ID" value="MXO56954.1"/>
    <property type="molecule type" value="Genomic_DNA"/>
</dbReference>
<organism evidence="1 2">
    <name type="scientific">Pontixanthobacter gangjinensis</name>
    <dbReference type="NCBI Taxonomy" id="1028742"/>
    <lineage>
        <taxon>Bacteria</taxon>
        <taxon>Pseudomonadati</taxon>
        <taxon>Pseudomonadota</taxon>
        <taxon>Alphaproteobacteria</taxon>
        <taxon>Sphingomonadales</taxon>
        <taxon>Erythrobacteraceae</taxon>
        <taxon>Pontixanthobacter</taxon>
    </lineage>
</organism>
<proteinExistence type="predicted"/>
<evidence type="ECO:0000313" key="2">
    <source>
        <dbReference type="Proteomes" id="UP000468943"/>
    </source>
</evidence>
<dbReference type="RefSeq" id="WP_160598092.1">
    <property type="nucleotide sequence ID" value="NZ_WTYS01000001.1"/>
</dbReference>
<evidence type="ECO:0000313" key="1">
    <source>
        <dbReference type="EMBL" id="MXO56954.1"/>
    </source>
</evidence>
<gene>
    <name evidence="1" type="ORF">GRI36_08660</name>
</gene>
<dbReference type="OrthoDB" id="9814909at2"/>
<dbReference type="Proteomes" id="UP000468943">
    <property type="component" value="Unassembled WGS sequence"/>
</dbReference>
<reference evidence="1 2" key="1">
    <citation type="submission" date="2019-12" db="EMBL/GenBank/DDBJ databases">
        <title>Genomic-based taxomic classification of the family Erythrobacteraceae.</title>
        <authorList>
            <person name="Xu L."/>
        </authorList>
    </citation>
    <scope>NUCLEOTIDE SEQUENCE [LARGE SCALE GENOMIC DNA]</scope>
    <source>
        <strain evidence="1 2">JCM 17802</strain>
    </source>
</reference>
<sequence>MEYSSNTTYPTPQEFALAHAGTDVRPRLNAFLALDGRLAQFVGQSKEPMLTQMRIAWWRDQLRKPVADRPKGDPILDDLSSSWSGENIALIALIDGWEALLAEPPLPETAALDFANGRAACFAALAKLCGKQASAGRAFLHGQYWALADLAVRVSEEDERRVIVSQCNALEPKLQPLPHSLRALSILGKLGERSLSKSGRSLVQSRSDILLVMRLGLFGR</sequence>
<accession>A0A6I4SMQ0</accession>
<keyword evidence="2" id="KW-1185">Reference proteome</keyword>
<dbReference type="AlphaFoldDB" id="A0A6I4SMQ0"/>
<evidence type="ECO:0008006" key="3">
    <source>
        <dbReference type="Google" id="ProtNLM"/>
    </source>
</evidence>